<feature type="domain" description="EamA" evidence="7">
    <location>
        <begin position="341"/>
        <end position="481"/>
    </location>
</feature>
<evidence type="ECO:0000256" key="4">
    <source>
        <dbReference type="ARBA" id="ARBA00023136"/>
    </source>
</evidence>
<dbReference type="AlphaFoldDB" id="A0AAN7YQ13"/>
<dbReference type="PANTHER" id="PTHR23051:SF0">
    <property type="entry name" value="SOLUTE CARRIER FAMILY 35 MEMBER F5"/>
    <property type="match status" value="1"/>
</dbReference>
<reference evidence="8 9" key="1">
    <citation type="submission" date="2023-11" db="EMBL/GenBank/DDBJ databases">
        <title>Dfirmibasis_genome.</title>
        <authorList>
            <person name="Edelbroek B."/>
            <person name="Kjellin J."/>
            <person name="Jerlstrom-Hultqvist J."/>
            <person name="Soderbom F."/>
        </authorList>
    </citation>
    <scope>NUCLEOTIDE SEQUENCE [LARGE SCALE GENOMIC DNA]</scope>
    <source>
        <strain evidence="8 9">TNS-C-14</strain>
    </source>
</reference>
<dbReference type="InterPro" id="IPR000620">
    <property type="entry name" value="EamA_dom"/>
</dbReference>
<dbReference type="GO" id="GO:0016020">
    <property type="term" value="C:membrane"/>
    <property type="evidence" value="ECO:0007669"/>
    <property type="project" value="UniProtKB-SubCell"/>
</dbReference>
<gene>
    <name evidence="8" type="ORF">RB653_002397</name>
</gene>
<keyword evidence="3 6" id="KW-1133">Transmembrane helix</keyword>
<feature type="transmembrane region" description="Helical" evidence="6">
    <location>
        <begin position="339"/>
        <end position="363"/>
    </location>
</feature>
<dbReference type="PANTHER" id="PTHR23051">
    <property type="entry name" value="SOLUTE CARRIER FAMILY 35, MEMBER F5"/>
    <property type="match status" value="1"/>
</dbReference>
<evidence type="ECO:0000256" key="2">
    <source>
        <dbReference type="ARBA" id="ARBA00022692"/>
    </source>
</evidence>
<protein>
    <recommendedName>
        <fullName evidence="7">EamA domain-containing protein</fullName>
    </recommendedName>
</protein>
<evidence type="ECO:0000256" key="5">
    <source>
        <dbReference type="SAM" id="MobiDB-lite"/>
    </source>
</evidence>
<feature type="region of interest" description="Disordered" evidence="5">
    <location>
        <begin position="69"/>
        <end position="94"/>
    </location>
</feature>
<feature type="transmembrane region" description="Helical" evidence="6">
    <location>
        <begin position="165"/>
        <end position="185"/>
    </location>
</feature>
<proteinExistence type="predicted"/>
<evidence type="ECO:0000256" key="1">
    <source>
        <dbReference type="ARBA" id="ARBA00004141"/>
    </source>
</evidence>
<feature type="transmembrane region" description="Helical" evidence="6">
    <location>
        <begin position="283"/>
        <end position="301"/>
    </location>
</feature>
<evidence type="ECO:0000256" key="6">
    <source>
        <dbReference type="SAM" id="Phobius"/>
    </source>
</evidence>
<feature type="transmembrane region" description="Helical" evidence="6">
    <location>
        <begin position="408"/>
        <end position="426"/>
    </location>
</feature>
<feature type="transmembrane region" description="Helical" evidence="6">
    <location>
        <begin position="137"/>
        <end position="159"/>
    </location>
</feature>
<name>A0AAN7YQ13_9MYCE</name>
<comment type="subcellular location">
    <subcellularLocation>
        <location evidence="1">Membrane</location>
        <topology evidence="1">Multi-pass membrane protein</topology>
    </subcellularLocation>
</comment>
<comment type="caution">
    <text evidence="8">The sequence shown here is derived from an EMBL/GenBank/DDBJ whole genome shotgun (WGS) entry which is preliminary data.</text>
</comment>
<feature type="transmembrane region" description="Helical" evidence="6">
    <location>
        <begin position="375"/>
        <end position="396"/>
    </location>
</feature>
<feature type="transmembrane region" description="Helical" evidence="6">
    <location>
        <begin position="253"/>
        <end position="271"/>
    </location>
</feature>
<feature type="domain" description="EamA" evidence="7">
    <location>
        <begin position="250"/>
        <end position="325"/>
    </location>
</feature>
<feature type="transmembrane region" description="Helical" evidence="6">
    <location>
        <begin position="433"/>
        <end position="452"/>
    </location>
</feature>
<accession>A0AAN7YQ13</accession>
<evidence type="ECO:0000259" key="7">
    <source>
        <dbReference type="Pfam" id="PF00892"/>
    </source>
</evidence>
<dbReference type="Proteomes" id="UP001344447">
    <property type="component" value="Unassembled WGS sequence"/>
</dbReference>
<organism evidence="8 9">
    <name type="scientific">Dictyostelium firmibasis</name>
    <dbReference type="NCBI Taxonomy" id="79012"/>
    <lineage>
        <taxon>Eukaryota</taxon>
        <taxon>Amoebozoa</taxon>
        <taxon>Evosea</taxon>
        <taxon>Eumycetozoa</taxon>
        <taxon>Dictyostelia</taxon>
        <taxon>Dictyosteliales</taxon>
        <taxon>Dictyosteliaceae</taxon>
        <taxon>Dictyostelium</taxon>
    </lineage>
</organism>
<dbReference type="SUPFAM" id="SSF103481">
    <property type="entry name" value="Multidrug resistance efflux transporter EmrE"/>
    <property type="match status" value="2"/>
</dbReference>
<dbReference type="EMBL" id="JAVFKY010000004">
    <property type="protein sequence ID" value="KAK5577456.1"/>
    <property type="molecule type" value="Genomic_DNA"/>
</dbReference>
<keyword evidence="2 6" id="KW-0812">Transmembrane</keyword>
<feature type="transmembrane region" description="Helical" evidence="6">
    <location>
        <begin position="464"/>
        <end position="487"/>
    </location>
</feature>
<sequence length="512" mass="57735">MNYNNENDIINSSINGEEVYENNNIVDVENNNNNNDNIINNEDLYIITDDTNNQYIRNNNNIIINNNSSNNGSNNNHINSNNRINKGSSSSSIDSNEITDVTPIIKPINGDYEEDEVPISQKESNSKKARRHIIGSLLVLAVVSLWVASSVITQIIFITESYDKPFFLTYFGTSIFSFYLGGYFINWRKWTSIPFKTKEVDHDHEDDDENNSNKSVSPTTPIIIKDTNLETGIKKTNATISTTTNYKFTLKQILRISLILAPFWFFANYTYNLSLDRTSVSTNTILSTLSGIFSLFLSVFFKVDKFTIEKLIATLLTLTGVILVSYSDFDKTSNGTDTVVGDILAIAGAFLYGLYSVLVKKLIGSEENLPMPMMFGYLGLFNFIFLWPVFFILNLTSWEVFELPSSRVFVYLIFNGIFGSFISDLLDSYSVVMTSPVVNSIGLSLSIPFAMISDFVRTGKKFTLMYLFGSCLVVFGFLLINLASSIFENKLKSIEGKLFSRVKNLLNIKKND</sequence>
<evidence type="ECO:0000313" key="9">
    <source>
        <dbReference type="Proteomes" id="UP001344447"/>
    </source>
</evidence>
<keyword evidence="4 6" id="KW-0472">Membrane</keyword>
<keyword evidence="9" id="KW-1185">Reference proteome</keyword>
<dbReference type="Pfam" id="PF00892">
    <property type="entry name" value="EamA"/>
    <property type="match status" value="2"/>
</dbReference>
<evidence type="ECO:0000256" key="3">
    <source>
        <dbReference type="ARBA" id="ARBA00022989"/>
    </source>
</evidence>
<dbReference type="InterPro" id="IPR037185">
    <property type="entry name" value="EmrE-like"/>
</dbReference>
<evidence type="ECO:0000313" key="8">
    <source>
        <dbReference type="EMBL" id="KAK5577456.1"/>
    </source>
</evidence>